<keyword evidence="4" id="KW-1185">Reference proteome</keyword>
<feature type="transmembrane region" description="Helical" evidence="1">
    <location>
        <begin position="33"/>
        <end position="56"/>
    </location>
</feature>
<feature type="transmembrane region" description="Helical" evidence="1">
    <location>
        <begin position="186"/>
        <end position="212"/>
    </location>
</feature>
<dbReference type="Proteomes" id="UP000275024">
    <property type="component" value="Unassembled WGS sequence"/>
</dbReference>
<gene>
    <name evidence="3" type="ORF">D7318_02940</name>
    <name evidence="2" type="ORF">D7319_06720</name>
</gene>
<keyword evidence="2" id="KW-0378">Hydrolase</keyword>
<feature type="transmembrane region" description="Helical" evidence="1">
    <location>
        <begin position="224"/>
        <end position="241"/>
    </location>
</feature>
<sequence length="379" mass="40035">MRPSLSPTFATVVPLVVCGLIVSVLVWRETGAPGFLVGLGLALLPVPVLIGVFHWVDALAPRPWRPLAFAFGWGACVATLFALLANNLLVSWLTDDPATIRPTRADTLELTVIAPVVEETAKAVAVLLLFLHRPRAFHSVIGGVVTAGLAATGFAFTENVLYLGNAFTQDSADGGGGMHSGTLVAFFVRIVMAPLAHPMFTVLAGIGLGLAATLAPHRPPSWRWLLPLGGLALAMGLHSAWNAAASLSLTGFGAVYGLVMMPAFCVLCWLVASARQRQLRVVRKTLPLYAAAGWVAPGDPEALASLRARSAARRRAREAHGSTGWRAMAGYQAAATSLALLRHRAERGAVRPDFVAAERELLSRLAEHRAAVTPPVSAP</sequence>
<name>A0A3A9WH16_9ACTN</name>
<dbReference type="AlphaFoldDB" id="A0A3A9WH16"/>
<feature type="transmembrane region" description="Helical" evidence="1">
    <location>
        <begin position="137"/>
        <end position="156"/>
    </location>
</feature>
<keyword evidence="1" id="KW-0812">Transmembrane</keyword>
<protein>
    <submittedName>
        <fullName evidence="2">Protease PrsW</fullName>
    </submittedName>
</protein>
<dbReference type="Proteomes" id="UP000268652">
    <property type="component" value="Unassembled WGS sequence"/>
</dbReference>
<evidence type="ECO:0000313" key="5">
    <source>
        <dbReference type="Proteomes" id="UP000275024"/>
    </source>
</evidence>
<feature type="transmembrane region" description="Helical" evidence="1">
    <location>
        <begin position="68"/>
        <end position="90"/>
    </location>
</feature>
<accession>A0A3A9WH16</accession>
<dbReference type="GO" id="GO:0008233">
    <property type="term" value="F:peptidase activity"/>
    <property type="evidence" value="ECO:0007669"/>
    <property type="project" value="UniProtKB-KW"/>
</dbReference>
<evidence type="ECO:0000313" key="4">
    <source>
        <dbReference type="Proteomes" id="UP000268652"/>
    </source>
</evidence>
<dbReference type="EMBL" id="RBDX01000003">
    <property type="protein sequence ID" value="RKN11603.1"/>
    <property type="molecule type" value="Genomic_DNA"/>
</dbReference>
<evidence type="ECO:0000313" key="3">
    <source>
        <dbReference type="EMBL" id="RKN26378.1"/>
    </source>
</evidence>
<feature type="transmembrane region" description="Helical" evidence="1">
    <location>
        <begin position="7"/>
        <end position="27"/>
    </location>
</feature>
<organism evidence="2 5">
    <name type="scientific">Streptomyces radicis</name>
    <dbReference type="NCBI Taxonomy" id="1750517"/>
    <lineage>
        <taxon>Bacteria</taxon>
        <taxon>Bacillati</taxon>
        <taxon>Actinomycetota</taxon>
        <taxon>Actinomycetes</taxon>
        <taxon>Kitasatosporales</taxon>
        <taxon>Streptomycetaceae</taxon>
        <taxon>Streptomyces</taxon>
    </lineage>
</organism>
<dbReference type="InterPro" id="IPR026898">
    <property type="entry name" value="PrsW"/>
</dbReference>
<evidence type="ECO:0000313" key="2">
    <source>
        <dbReference type="EMBL" id="RKN11603.1"/>
    </source>
</evidence>
<dbReference type="PANTHER" id="PTHR36844">
    <property type="entry name" value="PROTEASE PRSW"/>
    <property type="match status" value="1"/>
</dbReference>
<feature type="transmembrane region" description="Helical" evidence="1">
    <location>
        <begin position="253"/>
        <end position="274"/>
    </location>
</feature>
<evidence type="ECO:0000256" key="1">
    <source>
        <dbReference type="SAM" id="Phobius"/>
    </source>
</evidence>
<dbReference type="GO" id="GO:0006508">
    <property type="term" value="P:proteolysis"/>
    <property type="evidence" value="ECO:0007669"/>
    <property type="project" value="UniProtKB-KW"/>
</dbReference>
<keyword evidence="2" id="KW-0645">Protease</keyword>
<keyword evidence="1" id="KW-0472">Membrane</keyword>
<comment type="caution">
    <text evidence="2">The sequence shown here is derived from an EMBL/GenBank/DDBJ whole genome shotgun (WGS) entry which is preliminary data.</text>
</comment>
<dbReference type="RefSeq" id="WP_120695263.1">
    <property type="nucleotide sequence ID" value="NZ_RBDX01000003.1"/>
</dbReference>
<dbReference type="Pfam" id="PF13367">
    <property type="entry name" value="PrsW-protease"/>
    <property type="match status" value="1"/>
</dbReference>
<proteinExistence type="predicted"/>
<dbReference type="OrthoDB" id="9785431at2"/>
<keyword evidence="1" id="KW-1133">Transmembrane helix</keyword>
<reference evidence="4 5" key="1">
    <citation type="submission" date="2018-09" db="EMBL/GenBank/DDBJ databases">
        <title>Streptomyces sp. nov. DS1-2, an endophytic actinomycete isolated from roots of Dendrobium scabrilingue.</title>
        <authorList>
            <person name="Kuncharoen N."/>
            <person name="Kudo T."/>
            <person name="Ohkuma M."/>
            <person name="Yuki M."/>
            <person name="Tanasupawat S."/>
        </authorList>
    </citation>
    <scope>NUCLEOTIDE SEQUENCE [LARGE SCALE GENOMIC DNA]</scope>
    <source>
        <strain evidence="2 5">AZ1-7</strain>
        <strain evidence="3 4">DS1-2</strain>
    </source>
</reference>
<dbReference type="PANTHER" id="PTHR36844:SF1">
    <property type="entry name" value="PROTEASE PRSW"/>
    <property type="match status" value="1"/>
</dbReference>
<dbReference type="EMBL" id="RBDY01000002">
    <property type="protein sequence ID" value="RKN26378.1"/>
    <property type="molecule type" value="Genomic_DNA"/>
</dbReference>